<dbReference type="PANTHER" id="PTHR22754:SF32">
    <property type="entry name" value="DISCO-INTERACTING PROTEIN 2"/>
    <property type="match status" value="1"/>
</dbReference>
<evidence type="ECO:0000259" key="3">
    <source>
        <dbReference type="Pfam" id="PF00501"/>
    </source>
</evidence>
<evidence type="ECO:0000256" key="1">
    <source>
        <dbReference type="ARBA" id="ARBA00006432"/>
    </source>
</evidence>
<keyword evidence="5" id="KW-1185">Reference proteome</keyword>
<evidence type="ECO:0000313" key="5">
    <source>
        <dbReference type="Proteomes" id="UP000199341"/>
    </source>
</evidence>
<dbReference type="InterPro" id="IPR020845">
    <property type="entry name" value="AMP-binding_CS"/>
</dbReference>
<evidence type="ECO:0000256" key="2">
    <source>
        <dbReference type="SAM" id="MobiDB-lite"/>
    </source>
</evidence>
<dbReference type="InterPro" id="IPR045851">
    <property type="entry name" value="AMP-bd_C_sf"/>
</dbReference>
<dbReference type="PANTHER" id="PTHR22754">
    <property type="entry name" value="DISCO-INTERACTING PROTEIN 2 DIP2 -RELATED"/>
    <property type="match status" value="1"/>
</dbReference>
<dbReference type="PROSITE" id="PS00455">
    <property type="entry name" value="AMP_BINDING"/>
    <property type="match status" value="1"/>
</dbReference>
<dbReference type="GO" id="GO:0006633">
    <property type="term" value="P:fatty acid biosynthetic process"/>
    <property type="evidence" value="ECO:0007669"/>
    <property type="project" value="TreeGrafter"/>
</dbReference>
<proteinExistence type="inferred from homology"/>
<evidence type="ECO:0000313" key="4">
    <source>
        <dbReference type="EMBL" id="SDO18747.1"/>
    </source>
</evidence>
<feature type="region of interest" description="Disordered" evidence="2">
    <location>
        <begin position="546"/>
        <end position="574"/>
    </location>
</feature>
<dbReference type="STRING" id="310781.SAMN05216259_10864"/>
<accession>A0A1H0HI00</accession>
<dbReference type="AlphaFoldDB" id="A0A1H0HI00"/>
<dbReference type="InterPro" id="IPR000873">
    <property type="entry name" value="AMP-dep_synth/lig_dom"/>
</dbReference>
<dbReference type="InterPro" id="IPR042099">
    <property type="entry name" value="ANL_N_sf"/>
</dbReference>
<feature type="domain" description="AMP-dependent synthetase/ligase" evidence="3">
    <location>
        <begin position="23"/>
        <end position="403"/>
    </location>
</feature>
<gene>
    <name evidence="4" type="ORF">SAMN05216259_10864</name>
</gene>
<organism evidence="4 5">
    <name type="scientific">Actinacidiphila guanduensis</name>
    <dbReference type="NCBI Taxonomy" id="310781"/>
    <lineage>
        <taxon>Bacteria</taxon>
        <taxon>Bacillati</taxon>
        <taxon>Actinomycetota</taxon>
        <taxon>Actinomycetes</taxon>
        <taxon>Kitasatosporales</taxon>
        <taxon>Streptomycetaceae</taxon>
        <taxon>Actinacidiphila</taxon>
    </lineage>
</organism>
<reference evidence="4 5" key="1">
    <citation type="submission" date="2016-10" db="EMBL/GenBank/DDBJ databases">
        <authorList>
            <person name="de Groot N.N."/>
        </authorList>
    </citation>
    <scope>NUCLEOTIDE SEQUENCE [LARGE SCALE GENOMIC DNA]</scope>
    <source>
        <strain evidence="4 5">CGMCC 4.2022</strain>
    </source>
</reference>
<dbReference type="GO" id="GO:0005886">
    <property type="term" value="C:plasma membrane"/>
    <property type="evidence" value="ECO:0007669"/>
    <property type="project" value="TreeGrafter"/>
</dbReference>
<protein>
    <submittedName>
        <fullName evidence="4">Acyl-CoA synthetase (AMP-forming)/AMP-acid ligase II</fullName>
    </submittedName>
</protein>
<dbReference type="GO" id="GO:0070566">
    <property type="term" value="F:adenylyltransferase activity"/>
    <property type="evidence" value="ECO:0007669"/>
    <property type="project" value="TreeGrafter"/>
</dbReference>
<dbReference type="Gene3D" id="3.40.50.12780">
    <property type="entry name" value="N-terminal domain of ligase-like"/>
    <property type="match status" value="1"/>
</dbReference>
<name>A0A1H0HI00_9ACTN</name>
<dbReference type="SUPFAM" id="SSF56801">
    <property type="entry name" value="Acetyl-CoA synthetase-like"/>
    <property type="match status" value="1"/>
</dbReference>
<dbReference type="Proteomes" id="UP000199341">
    <property type="component" value="Unassembled WGS sequence"/>
</dbReference>
<dbReference type="EMBL" id="FNIE01000008">
    <property type="protein sequence ID" value="SDO18747.1"/>
    <property type="molecule type" value="Genomic_DNA"/>
</dbReference>
<dbReference type="GO" id="GO:0016874">
    <property type="term" value="F:ligase activity"/>
    <property type="evidence" value="ECO:0007669"/>
    <property type="project" value="UniProtKB-KW"/>
</dbReference>
<dbReference type="Pfam" id="PF00501">
    <property type="entry name" value="AMP-binding"/>
    <property type="match status" value="1"/>
</dbReference>
<dbReference type="RefSeq" id="WP_093785634.1">
    <property type="nucleotide sequence ID" value="NZ_FNIE01000008.1"/>
</dbReference>
<dbReference type="Gene3D" id="3.30.300.30">
    <property type="match status" value="1"/>
</dbReference>
<comment type="similarity">
    <text evidence="1">Belongs to the ATP-dependent AMP-binding enzyme family.</text>
</comment>
<sequence length="574" mass="59771">MNTVLDWLDDPVPERGIHYYRADGWQLRGYPEIARQARQIAALLTAEGVTRGVVSLQIETPETFVPAFLGTMYAGLTPSPIASPVTFANHEAYGDHSAAVLRAAEPAAVLTDAAMEPLSAASCAKAGLPAPLVLPETLPDEPAAGPRTAELALLQFTSGSSGTPKGVRVTADNLAANVAAIHGWLGVTPEDSCSSWLPLYHDMGLIGTFLGSVVAQIDLWLMTPMDFIRSPARWLEAHGKHGVSITTAPNFGYGYATSRVKEEELAGSDFSAWRVAMSGAERVDARVAADFATRLNPYGFRTSAFTPCYGMAETTLAVTGVRPGTGARIVRLAGAPATGEPVAVDGTGTLGFDRPEDPAGWLSSCGRPVPETAVEIVDDDGKPVPEGAFGEIRVTGSSVALGYQSPDPDASAPFTAAGLHTGDAGFLLDGELYVIGRIGDSLKVRGRKVHAEDLEAALAAVPGVPAGRCAVALGSSDGRGRAVAVVEAAGEEWLPAALTMLRTSLDATVAITVVAARRGTIPRTSSGKPRRRLLFRLAGENALPGRVLHDTHGPAVAGTASSAPSTERMDRAAS</sequence>
<keyword evidence="4" id="KW-0436">Ligase</keyword>